<dbReference type="AlphaFoldDB" id="A0A3E0GWR1"/>
<dbReference type="Proteomes" id="UP000256269">
    <property type="component" value="Unassembled WGS sequence"/>
</dbReference>
<dbReference type="InterPro" id="IPR009097">
    <property type="entry name" value="Cyclic_Pdiesterase"/>
</dbReference>
<dbReference type="SUPFAM" id="SSF55144">
    <property type="entry name" value="LigT-like"/>
    <property type="match status" value="1"/>
</dbReference>
<dbReference type="Pfam" id="PF13563">
    <property type="entry name" value="2_5_RNA_ligase2"/>
    <property type="match status" value="1"/>
</dbReference>
<dbReference type="EMBL" id="QUNO01000022">
    <property type="protein sequence ID" value="REH31115.1"/>
    <property type="molecule type" value="Genomic_DNA"/>
</dbReference>
<proteinExistence type="predicted"/>
<gene>
    <name evidence="1" type="ORF">BCF44_122138</name>
</gene>
<dbReference type="RefSeq" id="WP_116180930.1">
    <property type="nucleotide sequence ID" value="NZ_CP144376.1"/>
</dbReference>
<dbReference type="GO" id="GO:0016874">
    <property type="term" value="F:ligase activity"/>
    <property type="evidence" value="ECO:0007669"/>
    <property type="project" value="UniProtKB-KW"/>
</dbReference>
<dbReference type="Gene3D" id="3.90.1140.10">
    <property type="entry name" value="Cyclic phosphodiesterase"/>
    <property type="match status" value="1"/>
</dbReference>
<keyword evidence="1" id="KW-0436">Ligase</keyword>
<keyword evidence="2" id="KW-1185">Reference proteome</keyword>
<organism evidence="1 2">
    <name type="scientific">Kutzneria buriramensis</name>
    <dbReference type="NCBI Taxonomy" id="1045776"/>
    <lineage>
        <taxon>Bacteria</taxon>
        <taxon>Bacillati</taxon>
        <taxon>Actinomycetota</taxon>
        <taxon>Actinomycetes</taxon>
        <taxon>Pseudonocardiales</taxon>
        <taxon>Pseudonocardiaceae</taxon>
        <taxon>Kutzneria</taxon>
    </lineage>
</organism>
<protein>
    <submittedName>
        <fullName evidence="1">2'-5' RNA ligase</fullName>
    </submittedName>
</protein>
<evidence type="ECO:0000313" key="2">
    <source>
        <dbReference type="Proteomes" id="UP000256269"/>
    </source>
</evidence>
<comment type="caution">
    <text evidence="1">The sequence shown here is derived from an EMBL/GenBank/DDBJ whole genome shotgun (WGS) entry which is preliminary data.</text>
</comment>
<dbReference type="OrthoDB" id="4541754at2"/>
<evidence type="ECO:0000313" key="1">
    <source>
        <dbReference type="EMBL" id="REH31115.1"/>
    </source>
</evidence>
<reference evidence="1 2" key="1">
    <citation type="submission" date="2018-08" db="EMBL/GenBank/DDBJ databases">
        <title>Genomic Encyclopedia of Archaeal and Bacterial Type Strains, Phase II (KMG-II): from individual species to whole genera.</title>
        <authorList>
            <person name="Goeker M."/>
        </authorList>
    </citation>
    <scope>NUCLEOTIDE SEQUENCE [LARGE SCALE GENOMIC DNA]</scope>
    <source>
        <strain evidence="1 2">DSM 45791</strain>
    </source>
</reference>
<sequence length="237" mass="25848">MSGRSAPFPATPPASLTDTDVIHEHDWVSFQQVETMVEHWDRPGWWTGRASYHWMVLTRPNSAVLNLVCQAQAGLADHSGLDLVAPDALHLTVSRVGWESDVPLDHLPRLAAAARARCADLKSLALEVGPLAGSRGAIRLSVAPWDDLLRLHDRLRAATIDVLGETATPPPRSAFRPHLGVAYSRRAQPAGPLVQAVEALRPLPRALQVVSTAELVRLERADRGYLVQPVHTVQLQG</sequence>
<name>A0A3E0GWR1_9PSEU</name>
<accession>A0A3E0GWR1</accession>